<dbReference type="Proteomes" id="UP001381693">
    <property type="component" value="Unassembled WGS sequence"/>
</dbReference>
<protein>
    <submittedName>
        <fullName evidence="2">Pyridine nucleotide-disulfide oxidoreductase domain-containing protein 2</fullName>
    </submittedName>
</protein>
<dbReference type="Gene3D" id="3.50.50.60">
    <property type="entry name" value="FAD/NAD(P)-binding domain"/>
    <property type="match status" value="1"/>
</dbReference>
<dbReference type="AlphaFoldDB" id="A0AAN8WW98"/>
<reference evidence="2 3" key="1">
    <citation type="submission" date="2023-11" db="EMBL/GenBank/DDBJ databases">
        <title>Halocaridina rubra genome assembly.</title>
        <authorList>
            <person name="Smith C."/>
        </authorList>
    </citation>
    <scope>NUCLEOTIDE SEQUENCE [LARGE SCALE GENOMIC DNA]</scope>
    <source>
        <strain evidence="2">EP-1</strain>
        <tissue evidence="2">Whole</tissue>
    </source>
</reference>
<name>A0AAN8WW98_HALRR</name>
<dbReference type="InterPro" id="IPR036188">
    <property type="entry name" value="FAD/NAD-bd_sf"/>
</dbReference>
<gene>
    <name evidence="2" type="primary">PYROXD2_1</name>
    <name evidence="2" type="ORF">SK128_002281</name>
</gene>
<dbReference type="SUPFAM" id="SSF51905">
    <property type="entry name" value="FAD/NAD(P)-binding domain"/>
    <property type="match status" value="1"/>
</dbReference>
<evidence type="ECO:0000313" key="2">
    <source>
        <dbReference type="EMBL" id="KAK7071576.1"/>
    </source>
</evidence>
<evidence type="ECO:0000313" key="3">
    <source>
        <dbReference type="Proteomes" id="UP001381693"/>
    </source>
</evidence>
<sequence>HNGLVAAAYLAKGGKKVCVLERRHVIGGAAVTEEIIPGFKFSRASYVLGLLRPKVYNDLELKVKQ</sequence>
<feature type="non-terminal residue" evidence="2">
    <location>
        <position position="1"/>
    </location>
</feature>
<comment type="similarity">
    <text evidence="1">Belongs to the carotenoid/retinoid oxidoreductase family.</text>
</comment>
<organism evidence="2 3">
    <name type="scientific">Halocaridina rubra</name>
    <name type="common">Hawaiian red shrimp</name>
    <dbReference type="NCBI Taxonomy" id="373956"/>
    <lineage>
        <taxon>Eukaryota</taxon>
        <taxon>Metazoa</taxon>
        <taxon>Ecdysozoa</taxon>
        <taxon>Arthropoda</taxon>
        <taxon>Crustacea</taxon>
        <taxon>Multicrustacea</taxon>
        <taxon>Malacostraca</taxon>
        <taxon>Eumalacostraca</taxon>
        <taxon>Eucarida</taxon>
        <taxon>Decapoda</taxon>
        <taxon>Pleocyemata</taxon>
        <taxon>Caridea</taxon>
        <taxon>Atyoidea</taxon>
        <taxon>Atyidae</taxon>
        <taxon>Halocaridina</taxon>
    </lineage>
</organism>
<dbReference type="PANTHER" id="PTHR10668:SF103">
    <property type="entry name" value="PYRIDINE NUCLEOTIDE-DISULFIDE OXIDOREDUCTASE DOMAIN-CONTAINING PROTEIN 2"/>
    <property type="match status" value="1"/>
</dbReference>
<dbReference type="EMBL" id="JAXCGZ010014245">
    <property type="protein sequence ID" value="KAK7071576.1"/>
    <property type="molecule type" value="Genomic_DNA"/>
</dbReference>
<dbReference type="Pfam" id="PF13450">
    <property type="entry name" value="NAD_binding_8"/>
    <property type="match status" value="1"/>
</dbReference>
<proteinExistence type="inferred from homology"/>
<dbReference type="PANTHER" id="PTHR10668">
    <property type="entry name" value="PHYTOENE DEHYDROGENASE"/>
    <property type="match status" value="1"/>
</dbReference>
<accession>A0AAN8WW98</accession>
<comment type="caution">
    <text evidence="2">The sequence shown here is derived from an EMBL/GenBank/DDBJ whole genome shotgun (WGS) entry which is preliminary data.</text>
</comment>
<evidence type="ECO:0000256" key="1">
    <source>
        <dbReference type="ARBA" id="ARBA00006046"/>
    </source>
</evidence>
<keyword evidence="3" id="KW-1185">Reference proteome</keyword>